<evidence type="ECO:0000259" key="1">
    <source>
        <dbReference type="Pfam" id="PF06722"/>
    </source>
</evidence>
<dbReference type="SMR" id="G5ACT1"/>
<gene>
    <name evidence="2" type="ORF">PHYSODRAFT_530583</name>
</gene>
<dbReference type="OMA" id="RMGVAPC"/>
<dbReference type="AlphaFoldDB" id="G5ACT1"/>
<dbReference type="SUPFAM" id="SSF53756">
    <property type="entry name" value="UDP-Glycosyltransferase/glycogen phosphorylase"/>
    <property type="match status" value="1"/>
</dbReference>
<dbReference type="KEGG" id="psoj:PHYSODRAFT_530583"/>
<dbReference type="InParanoid" id="G5ACT1"/>
<dbReference type="PANTHER" id="PTHR48050:SF13">
    <property type="entry name" value="STEROL 3-BETA-GLUCOSYLTRANSFERASE UGT80A2"/>
    <property type="match status" value="1"/>
</dbReference>
<dbReference type="Gene3D" id="3.40.50.2000">
    <property type="entry name" value="Glycogen Phosphorylase B"/>
    <property type="match status" value="1"/>
</dbReference>
<organism evidence="2 3">
    <name type="scientific">Phytophthora sojae (strain P6497)</name>
    <name type="common">Soybean stem and root rot agent</name>
    <name type="synonym">Phytophthora megasperma f. sp. glycines</name>
    <dbReference type="NCBI Taxonomy" id="1094619"/>
    <lineage>
        <taxon>Eukaryota</taxon>
        <taxon>Sar</taxon>
        <taxon>Stramenopiles</taxon>
        <taxon>Oomycota</taxon>
        <taxon>Peronosporomycetes</taxon>
        <taxon>Peronosporales</taxon>
        <taxon>Peronosporaceae</taxon>
        <taxon>Phytophthora</taxon>
    </lineage>
</organism>
<dbReference type="Pfam" id="PF06722">
    <property type="entry name" value="EryCIII-like_C"/>
    <property type="match status" value="1"/>
</dbReference>
<dbReference type="PANTHER" id="PTHR48050">
    <property type="entry name" value="STEROL 3-BETA-GLUCOSYLTRANSFERASE"/>
    <property type="match status" value="1"/>
</dbReference>
<dbReference type="InterPro" id="IPR050426">
    <property type="entry name" value="Glycosyltransferase_28"/>
</dbReference>
<accession>G5ACT1</accession>
<keyword evidence="3" id="KW-1185">Reference proteome</keyword>
<dbReference type="RefSeq" id="XP_009537919.1">
    <property type="nucleotide sequence ID" value="XM_009539624.1"/>
</dbReference>
<dbReference type="GeneID" id="20661499"/>
<name>G5ACT1_PHYSP</name>
<dbReference type="Proteomes" id="UP000002640">
    <property type="component" value="Unassembled WGS sequence"/>
</dbReference>
<evidence type="ECO:0000313" key="3">
    <source>
        <dbReference type="Proteomes" id="UP000002640"/>
    </source>
</evidence>
<proteinExistence type="predicted"/>
<dbReference type="InterPro" id="IPR010610">
    <property type="entry name" value="EryCIII-like_C"/>
</dbReference>
<reference evidence="2 3" key="1">
    <citation type="journal article" date="2006" name="Science">
        <title>Phytophthora genome sequences uncover evolutionary origins and mechanisms of pathogenesis.</title>
        <authorList>
            <person name="Tyler B.M."/>
            <person name="Tripathy S."/>
            <person name="Zhang X."/>
            <person name="Dehal P."/>
            <person name="Jiang R.H."/>
            <person name="Aerts A."/>
            <person name="Arredondo F.D."/>
            <person name="Baxter L."/>
            <person name="Bensasson D."/>
            <person name="Beynon J.L."/>
            <person name="Chapman J."/>
            <person name="Damasceno C.M."/>
            <person name="Dorrance A.E."/>
            <person name="Dou D."/>
            <person name="Dickerman A.W."/>
            <person name="Dubchak I.L."/>
            <person name="Garbelotto M."/>
            <person name="Gijzen M."/>
            <person name="Gordon S.G."/>
            <person name="Govers F."/>
            <person name="Grunwald N.J."/>
            <person name="Huang W."/>
            <person name="Ivors K.L."/>
            <person name="Jones R.W."/>
            <person name="Kamoun S."/>
            <person name="Krampis K."/>
            <person name="Lamour K.H."/>
            <person name="Lee M.K."/>
            <person name="McDonald W.H."/>
            <person name="Medina M."/>
            <person name="Meijer H.J."/>
            <person name="Nordberg E.K."/>
            <person name="Maclean D.J."/>
            <person name="Ospina-Giraldo M.D."/>
            <person name="Morris P.F."/>
            <person name="Phuntumart V."/>
            <person name="Putnam N.H."/>
            <person name="Rash S."/>
            <person name="Rose J.K."/>
            <person name="Sakihama Y."/>
            <person name="Salamov A.A."/>
            <person name="Savidor A."/>
            <person name="Scheuring C.F."/>
            <person name="Smith B.M."/>
            <person name="Sobral B.W."/>
            <person name="Terry A."/>
            <person name="Torto-Alalibo T.A."/>
            <person name="Win J."/>
            <person name="Xu Z."/>
            <person name="Zhang H."/>
            <person name="Grigoriev I.V."/>
            <person name="Rokhsar D.S."/>
            <person name="Boore J.L."/>
        </authorList>
    </citation>
    <scope>NUCLEOTIDE SEQUENCE [LARGE SCALE GENOMIC DNA]</scope>
    <source>
        <strain evidence="2 3">P6497</strain>
    </source>
</reference>
<sequence>MPRVSAVVHHGGAGTTAAGLLAGKPTIIVPFFGDHPFWCQAVVSARMGVAPCPIAQLTTEVLRKAFVDLQNPELRTRAEALRDPTQ</sequence>
<feature type="domain" description="Erythromycin biosynthesis protein CIII-like C-terminal" evidence="1">
    <location>
        <begin position="2"/>
        <end position="83"/>
    </location>
</feature>
<dbReference type="EMBL" id="JH159163">
    <property type="protein sequence ID" value="EGZ07155.1"/>
    <property type="molecule type" value="Genomic_DNA"/>
</dbReference>
<evidence type="ECO:0000313" key="2">
    <source>
        <dbReference type="EMBL" id="EGZ07155.1"/>
    </source>
</evidence>
<protein>
    <recommendedName>
        <fullName evidence="1">Erythromycin biosynthesis protein CIII-like C-terminal domain-containing protein</fullName>
    </recommendedName>
</protein>
<dbReference type="GO" id="GO:0016757">
    <property type="term" value="F:glycosyltransferase activity"/>
    <property type="evidence" value="ECO:0007669"/>
    <property type="project" value="UniProtKB-ARBA"/>
</dbReference>